<dbReference type="Proteomes" id="UP000235584">
    <property type="component" value="Chromosome"/>
</dbReference>
<keyword evidence="2" id="KW-1185">Reference proteome</keyword>
<evidence type="ECO:0000313" key="1">
    <source>
        <dbReference type="EMBL" id="AUN98113.1"/>
    </source>
</evidence>
<dbReference type="RefSeq" id="WP_102243404.1">
    <property type="nucleotide sequence ID" value="NZ_CP025704.1"/>
</dbReference>
<dbReference type="EMBL" id="CP025704">
    <property type="protein sequence ID" value="AUN98113.1"/>
    <property type="molecule type" value="Genomic_DNA"/>
</dbReference>
<dbReference type="KEGG" id="bsto:C0V70_08325"/>
<reference evidence="1 2" key="1">
    <citation type="submission" date="2018-01" db="EMBL/GenBank/DDBJ databases">
        <title>Complete genome sequence of Bacteriovorax stolpii DSM12778.</title>
        <authorList>
            <person name="Tang B."/>
            <person name="Chang J."/>
        </authorList>
    </citation>
    <scope>NUCLEOTIDE SEQUENCE [LARGE SCALE GENOMIC DNA]</scope>
    <source>
        <strain evidence="1 2">DSM 12778</strain>
    </source>
</reference>
<dbReference type="AlphaFoldDB" id="A0A2K9NRH4"/>
<evidence type="ECO:0000313" key="2">
    <source>
        <dbReference type="Proteomes" id="UP000235584"/>
    </source>
</evidence>
<organism evidence="1 2">
    <name type="scientific">Bacteriovorax stolpii</name>
    <name type="common">Bdellovibrio stolpii</name>
    <dbReference type="NCBI Taxonomy" id="960"/>
    <lineage>
        <taxon>Bacteria</taxon>
        <taxon>Pseudomonadati</taxon>
        <taxon>Bdellovibrionota</taxon>
        <taxon>Bacteriovoracia</taxon>
        <taxon>Bacteriovoracales</taxon>
        <taxon>Bacteriovoracaceae</taxon>
        <taxon>Bacteriovorax</taxon>
    </lineage>
</organism>
<protein>
    <submittedName>
        <fullName evidence="1">Uncharacterized protein</fullName>
    </submittedName>
</protein>
<sequence>MKKTFLFVLSVSLAFGITFYIKRRESQTLAHKGREWKTFVKKSDSEVASHNTTSDEFQAAKIINPDENKKEKANRTVASVNPFKGFMVRQNRILMGDIDQKYEDEATELKMVNAVNPDWKEIMGEDLMRFQPEDTKLMVKEEVPVIKIVDGKGRFLEQVIVTYLKKNGDKNSFKALVDSETGSIVETWDRSIHEQLGRRKGRMAFPSVNESGIITK</sequence>
<gene>
    <name evidence="1" type="ORF">C0V70_08325</name>
</gene>
<proteinExistence type="predicted"/>
<accession>A0A2K9NRH4</accession>
<name>A0A2K9NRH4_BACTC</name>